<dbReference type="Proteomes" id="UP000075884">
    <property type="component" value="Unassembled WGS sequence"/>
</dbReference>
<dbReference type="GO" id="GO:0003906">
    <property type="term" value="F:DNA-(apurinic or apyrimidinic site) endonuclease activity"/>
    <property type="evidence" value="ECO:0007669"/>
    <property type="project" value="InterPro"/>
</dbReference>
<evidence type="ECO:0000313" key="2">
    <source>
        <dbReference type="EnsemblMetazoa" id="ADIR004456-PA"/>
    </source>
</evidence>
<dbReference type="GO" id="GO:0035861">
    <property type="term" value="C:site of double-strand break"/>
    <property type="evidence" value="ECO:0007669"/>
    <property type="project" value="TreeGrafter"/>
</dbReference>
<dbReference type="PANTHER" id="PTHR21315:SF2">
    <property type="entry name" value="APRATAXIN AND PNK-LIKE FACTOR"/>
    <property type="match status" value="1"/>
</dbReference>
<dbReference type="GO" id="GO:0008408">
    <property type="term" value="F:3'-5' exonuclease activity"/>
    <property type="evidence" value="ECO:0007669"/>
    <property type="project" value="InterPro"/>
</dbReference>
<dbReference type="VEuPathDB" id="VectorBase:ADIR004456"/>
<dbReference type="InterPro" id="IPR039253">
    <property type="entry name" value="APLF"/>
</dbReference>
<dbReference type="PANTHER" id="PTHR21315">
    <property type="entry name" value="APRATAXIN AND PNK-LIKE FACTOR-RELATED"/>
    <property type="match status" value="1"/>
</dbReference>
<protein>
    <recommendedName>
        <fullName evidence="4">FHA domain-containing protein</fullName>
    </recommendedName>
</protein>
<accession>A0A182N9Y0</accession>
<organism evidence="2 3">
    <name type="scientific">Anopheles dirus</name>
    <dbReference type="NCBI Taxonomy" id="7168"/>
    <lineage>
        <taxon>Eukaryota</taxon>
        <taxon>Metazoa</taxon>
        <taxon>Ecdysozoa</taxon>
        <taxon>Arthropoda</taxon>
        <taxon>Hexapoda</taxon>
        <taxon>Insecta</taxon>
        <taxon>Pterygota</taxon>
        <taxon>Neoptera</taxon>
        <taxon>Endopterygota</taxon>
        <taxon>Diptera</taxon>
        <taxon>Nematocera</taxon>
        <taxon>Culicoidea</taxon>
        <taxon>Culicidae</taxon>
        <taxon>Anophelinae</taxon>
        <taxon>Anopheles</taxon>
    </lineage>
</organism>
<sequence length="331" mass="36756">MKQLVIIDTVRNTRKVVPENGQYIGRGKFIECDDKRISRTHGRISTEFKQEKLLLRLVSLHTNAIFCRKKDSDKDYTLNNDDIILLEIGDKFRLLQDGGWFEVGEATPEDELPSSEMSLSGVESNSHETVTEDDPSSKRKHETENDAGTSKKSRISDDDSLERPSTSSQSTNVPSNPDPELPTTESATAATVKPDPDSIPTSSTEVKVNIKPDPDAIGSSTGVSSNDPGVSGNIGIIQALRYATPERMVFRVLPVMVYCDRRVITVYAVIVVVKTTVIRTRTRVILITEDQISLQLRRAHRCAHLVPVVTGEILNISKILIIPIRVSMIYT</sequence>
<evidence type="ECO:0008006" key="4">
    <source>
        <dbReference type="Google" id="ProtNLM"/>
    </source>
</evidence>
<evidence type="ECO:0000313" key="3">
    <source>
        <dbReference type="Proteomes" id="UP000075884"/>
    </source>
</evidence>
<name>A0A182N9Y0_9DIPT</name>
<dbReference type="Gene3D" id="2.60.200.20">
    <property type="match status" value="1"/>
</dbReference>
<dbReference type="GO" id="GO:0005634">
    <property type="term" value="C:nucleus"/>
    <property type="evidence" value="ECO:0007669"/>
    <property type="project" value="TreeGrafter"/>
</dbReference>
<dbReference type="EnsemblMetazoa" id="ADIR004456-RA">
    <property type="protein sequence ID" value="ADIR004456-PA"/>
    <property type="gene ID" value="ADIR004456"/>
</dbReference>
<dbReference type="InterPro" id="IPR008984">
    <property type="entry name" value="SMAD_FHA_dom_sf"/>
</dbReference>
<dbReference type="SUPFAM" id="SSF49879">
    <property type="entry name" value="SMAD/FHA domain"/>
    <property type="match status" value="1"/>
</dbReference>
<keyword evidence="3" id="KW-1185">Reference proteome</keyword>
<feature type="compositionally biased region" description="Polar residues" evidence="1">
    <location>
        <begin position="163"/>
        <end position="175"/>
    </location>
</feature>
<dbReference type="AlphaFoldDB" id="A0A182N9Y0"/>
<feature type="region of interest" description="Disordered" evidence="1">
    <location>
        <begin position="105"/>
        <end position="225"/>
    </location>
</feature>
<reference evidence="2" key="2">
    <citation type="submission" date="2020-05" db="UniProtKB">
        <authorList>
            <consortium name="EnsemblMetazoa"/>
        </authorList>
    </citation>
    <scope>IDENTIFICATION</scope>
    <source>
        <strain evidence="2">WRAIR2</strain>
    </source>
</reference>
<dbReference type="GO" id="GO:0006302">
    <property type="term" value="P:double-strand break repair"/>
    <property type="evidence" value="ECO:0007669"/>
    <property type="project" value="InterPro"/>
</dbReference>
<feature type="compositionally biased region" description="Polar residues" evidence="1">
    <location>
        <begin position="115"/>
        <end position="124"/>
    </location>
</feature>
<evidence type="ECO:0000256" key="1">
    <source>
        <dbReference type="SAM" id="MobiDB-lite"/>
    </source>
</evidence>
<feature type="compositionally biased region" description="Basic and acidic residues" evidence="1">
    <location>
        <begin position="125"/>
        <end position="144"/>
    </location>
</feature>
<reference evidence="3" key="1">
    <citation type="submission" date="2013-03" db="EMBL/GenBank/DDBJ databases">
        <title>The Genome Sequence of Anopheles dirus WRAIR2.</title>
        <authorList>
            <consortium name="The Broad Institute Genomics Platform"/>
            <person name="Neafsey D.E."/>
            <person name="Walton C."/>
            <person name="Walker B."/>
            <person name="Young S.K."/>
            <person name="Zeng Q."/>
            <person name="Gargeya S."/>
            <person name="Fitzgerald M."/>
            <person name="Haas B."/>
            <person name="Abouelleil A."/>
            <person name="Allen A.W."/>
            <person name="Alvarado L."/>
            <person name="Arachchi H.M."/>
            <person name="Berlin A.M."/>
            <person name="Chapman S.B."/>
            <person name="Gainer-Dewar J."/>
            <person name="Goldberg J."/>
            <person name="Griggs A."/>
            <person name="Gujja S."/>
            <person name="Hansen M."/>
            <person name="Howarth C."/>
            <person name="Imamovic A."/>
            <person name="Ireland A."/>
            <person name="Larimer J."/>
            <person name="McCowan C."/>
            <person name="Murphy C."/>
            <person name="Pearson M."/>
            <person name="Poon T.W."/>
            <person name="Priest M."/>
            <person name="Roberts A."/>
            <person name="Saif S."/>
            <person name="Shea T."/>
            <person name="Sisk P."/>
            <person name="Sykes S."/>
            <person name="Wortman J."/>
            <person name="Nusbaum C."/>
            <person name="Birren B."/>
        </authorList>
    </citation>
    <scope>NUCLEOTIDE SEQUENCE [LARGE SCALE GENOMIC DNA]</scope>
    <source>
        <strain evidence="3">WRAIR2</strain>
    </source>
</reference>
<dbReference type="CDD" id="cd22671">
    <property type="entry name" value="FHA_APTX-like"/>
    <property type="match status" value="1"/>
</dbReference>
<dbReference type="STRING" id="7168.A0A182N9Y0"/>
<proteinExistence type="predicted"/>